<dbReference type="GO" id="GO:0043005">
    <property type="term" value="C:neuron projection"/>
    <property type="evidence" value="ECO:0007669"/>
    <property type="project" value="TreeGrafter"/>
</dbReference>
<dbReference type="Gene3D" id="6.10.280.30">
    <property type="match status" value="1"/>
</dbReference>
<dbReference type="GO" id="GO:0007019">
    <property type="term" value="P:microtubule depolymerization"/>
    <property type="evidence" value="ECO:0007669"/>
    <property type="project" value="TreeGrafter"/>
</dbReference>
<reference evidence="4 5" key="1">
    <citation type="submission" date="2019-03" db="EMBL/GenBank/DDBJ databases">
        <title>First draft genome of Liparis tanakae, snailfish: a comprehensive survey of snailfish specific genes.</title>
        <authorList>
            <person name="Kim W."/>
            <person name="Song I."/>
            <person name="Jeong J.-H."/>
            <person name="Kim D."/>
            <person name="Kim S."/>
            <person name="Ryu S."/>
            <person name="Song J.Y."/>
            <person name="Lee S.K."/>
        </authorList>
    </citation>
    <scope>NUCLEOTIDE SEQUENCE [LARGE SCALE GENOMIC DNA]</scope>
    <source>
        <tissue evidence="4">Muscle</tissue>
    </source>
</reference>
<dbReference type="SUPFAM" id="SSF101494">
    <property type="entry name" value="Stathmin"/>
    <property type="match status" value="1"/>
</dbReference>
<dbReference type="EMBL" id="SRLO01000006">
    <property type="protein sequence ID" value="TNN88244.1"/>
    <property type="molecule type" value="Genomic_DNA"/>
</dbReference>
<protein>
    <submittedName>
        <fullName evidence="4">Stathmin-3</fullName>
    </submittedName>
</protein>
<dbReference type="GO" id="GO:0003723">
    <property type="term" value="F:RNA binding"/>
    <property type="evidence" value="ECO:0007669"/>
    <property type="project" value="InterPro"/>
</dbReference>
<dbReference type="PANTHER" id="PTHR10104">
    <property type="entry name" value="STATHMIN"/>
    <property type="match status" value="1"/>
</dbReference>
<dbReference type="AlphaFoldDB" id="A0A4Z2JEJ4"/>
<dbReference type="GO" id="GO:0031110">
    <property type="term" value="P:regulation of microtubule polymerization or depolymerization"/>
    <property type="evidence" value="ECO:0007669"/>
    <property type="project" value="InterPro"/>
</dbReference>
<dbReference type="InterPro" id="IPR036002">
    <property type="entry name" value="Stathmin_sf"/>
</dbReference>
<evidence type="ECO:0000256" key="2">
    <source>
        <dbReference type="SAM" id="MobiDB-lite"/>
    </source>
</evidence>
<dbReference type="GO" id="GO:0005737">
    <property type="term" value="C:cytoplasm"/>
    <property type="evidence" value="ECO:0007669"/>
    <property type="project" value="TreeGrafter"/>
</dbReference>
<evidence type="ECO:0000259" key="3">
    <source>
        <dbReference type="SMART" id="SM00955"/>
    </source>
</evidence>
<dbReference type="Gene3D" id="3.40.50.300">
    <property type="entry name" value="P-loop containing nucleotide triphosphate hydrolases"/>
    <property type="match status" value="1"/>
</dbReference>
<dbReference type="PROSITE" id="PS51663">
    <property type="entry name" value="STATHMIN_3"/>
    <property type="match status" value="1"/>
</dbReference>
<dbReference type="OrthoDB" id="2285229at2759"/>
<dbReference type="Pfam" id="PF00836">
    <property type="entry name" value="Stathmin"/>
    <property type="match status" value="1"/>
</dbReference>
<dbReference type="GO" id="GO:0015631">
    <property type="term" value="F:tubulin binding"/>
    <property type="evidence" value="ECO:0007669"/>
    <property type="project" value="TreeGrafter"/>
</dbReference>
<dbReference type="Proteomes" id="UP000314294">
    <property type="component" value="Unassembled WGS sequence"/>
</dbReference>
<dbReference type="InterPro" id="IPR001900">
    <property type="entry name" value="RNase_II/R"/>
</dbReference>
<evidence type="ECO:0000313" key="5">
    <source>
        <dbReference type="Proteomes" id="UP000314294"/>
    </source>
</evidence>
<dbReference type="GO" id="GO:0004540">
    <property type="term" value="F:RNA nuclease activity"/>
    <property type="evidence" value="ECO:0007669"/>
    <property type="project" value="InterPro"/>
</dbReference>
<comment type="caution">
    <text evidence="4">The sequence shown here is derived from an EMBL/GenBank/DDBJ whole genome shotgun (WGS) entry which is preliminary data.</text>
</comment>
<dbReference type="InterPro" id="IPR000956">
    <property type="entry name" value="Stathmin_fam"/>
</dbReference>
<organism evidence="4 5">
    <name type="scientific">Liparis tanakae</name>
    <name type="common">Tanaka's snailfish</name>
    <dbReference type="NCBI Taxonomy" id="230148"/>
    <lineage>
        <taxon>Eukaryota</taxon>
        <taxon>Metazoa</taxon>
        <taxon>Chordata</taxon>
        <taxon>Craniata</taxon>
        <taxon>Vertebrata</taxon>
        <taxon>Euteleostomi</taxon>
        <taxon>Actinopterygii</taxon>
        <taxon>Neopterygii</taxon>
        <taxon>Teleostei</taxon>
        <taxon>Neoteleostei</taxon>
        <taxon>Acanthomorphata</taxon>
        <taxon>Eupercaria</taxon>
        <taxon>Perciformes</taxon>
        <taxon>Cottioidei</taxon>
        <taxon>Cottales</taxon>
        <taxon>Liparidae</taxon>
        <taxon>Liparis</taxon>
    </lineage>
</organism>
<name>A0A4Z2JEJ4_9TELE</name>
<feature type="region of interest" description="Disordered" evidence="2">
    <location>
        <begin position="64"/>
        <end position="85"/>
    </location>
</feature>
<evidence type="ECO:0000256" key="1">
    <source>
        <dbReference type="SAM" id="Coils"/>
    </source>
</evidence>
<sequence length="868" mass="99968">MLRHARQLSDAYTDKIKEMSMLSLICSCFYTQPHPNSLYQYGDLEVKGLNKRASGQSFEVILKDPDQCGDKSQSQPLPSPPRREVSLEELQRRLEAAEERRKEDLLLKQLAEKREHEQEVLHKAREENNIFSKKTEEKLTQKMEVNQENREAHLNALKQRLRQKASLSILKRGEAAVLRIREGPKPHRSESTRCALGLTAPINMEDICDINIFKKTGLIDGEHFLIEDMTYNITVSFTAINPGLYEQWLVLDFETRPVLLKKLRVRVGQQSLDDIEQPTLDRRAAFQSDERWHRGNRVIIPCTTRTEAQDELLKEYKPPQINFKYKVSHNSKTPLNSENYKERMHHFLYNEERAEDQIVSRLNVRGEITTLNMLNSTKFGMEMAPPGELFCAVSIPCNLTPDTPEGQALRRSIQSCLVAPLSSSGSKTKVYEAIILQDKKSKQFRAVIMTAVHTRDSLKTSHLPGLELFNDARVLNTAMTRAQSHVVVVGDAAALCCFGKCSGVWKSYVNHCIGNNSVAPQHFTKDFFEKDIIETTRFQKSEHVDESDTLNDAILQELEDEYEQLKTKCGTEDERLSLKDFDHHKSIPSYNVSGVDTDLLELCEKQPEVYKRGTVIRETSMRGEPDPERIEEFKKKCEGLIPLSFHVRHKVEQDKKAPPKKPNEPFENFRILTNVWEDIQAAARSDDIDKMVDLIAADDIHPQLQPVVDQFKRCLRKAEFLCSNSSEAAVEHYSMGLKSYTQASSPIRRYMDIIVQRLLHSFICKRDAQYTTFKIRTLCSQFDKQLKDIKEYEQKAELISFATNSCTIEKQGEKKEYEVDIMLKLQRVDESDSIVIENLEVKFIEERDGSLAGRFFLPVAWINEWAIE</sequence>
<keyword evidence="5" id="KW-1185">Reference proteome</keyword>
<proteinExistence type="predicted"/>
<dbReference type="PANTHER" id="PTHR10104:SF17">
    <property type="entry name" value="STATHMIN-3"/>
    <property type="match status" value="1"/>
</dbReference>
<feature type="coiled-coil region" evidence="1">
    <location>
        <begin position="87"/>
        <end position="127"/>
    </location>
</feature>
<dbReference type="SMART" id="SM00955">
    <property type="entry name" value="RNB"/>
    <property type="match status" value="1"/>
</dbReference>
<dbReference type="PRINTS" id="PR00345">
    <property type="entry name" value="STATHMIN"/>
</dbReference>
<dbReference type="Pfam" id="PF00773">
    <property type="entry name" value="RNB"/>
    <property type="match status" value="1"/>
</dbReference>
<dbReference type="GO" id="GO:0031175">
    <property type="term" value="P:neuron projection development"/>
    <property type="evidence" value="ECO:0007669"/>
    <property type="project" value="TreeGrafter"/>
</dbReference>
<dbReference type="SUPFAM" id="SSF50249">
    <property type="entry name" value="Nucleic acid-binding proteins"/>
    <property type="match status" value="1"/>
</dbReference>
<feature type="domain" description="RNB" evidence="3">
    <location>
        <begin position="455"/>
        <end position="765"/>
    </location>
</feature>
<keyword evidence="1" id="KW-0175">Coiled coil</keyword>
<evidence type="ECO:0000313" key="4">
    <source>
        <dbReference type="EMBL" id="TNN88244.1"/>
    </source>
</evidence>
<dbReference type="InterPro" id="IPR027417">
    <property type="entry name" value="P-loop_NTPase"/>
</dbReference>
<dbReference type="InterPro" id="IPR012340">
    <property type="entry name" value="NA-bd_OB-fold"/>
</dbReference>
<accession>A0A4Z2JEJ4</accession>
<gene>
    <name evidence="4" type="primary">STMN3</name>
    <name evidence="4" type="ORF">EYF80_001460</name>
</gene>